<dbReference type="PANTHER" id="PTHR31001:SF40">
    <property type="entry name" value="ZN(II)2CYS6 TRANSCRIPTION FACTOR (EUROFUNG)"/>
    <property type="match status" value="1"/>
</dbReference>
<evidence type="ECO:0000256" key="1">
    <source>
        <dbReference type="ARBA" id="ARBA00004123"/>
    </source>
</evidence>
<dbReference type="Proteomes" id="UP001338125">
    <property type="component" value="Unassembled WGS sequence"/>
</dbReference>
<evidence type="ECO:0000256" key="3">
    <source>
        <dbReference type="SAM" id="MobiDB-lite"/>
    </source>
</evidence>
<sequence length="717" mass="81106">MRHVNTSVKFYLQFLVYASPLRAANRAVAEESSSSGPNLPETEHETVPELGYLSLQRDGRSRYVGRSFWALIDDNNNELDTLLKDQDRYSLSERGNWPLQQVCPTCKHATGQDGLLTMTESDSSPWQGGLPKKRRKLGDIRPASQHAAALSKLLEYLPPKSTCDLLYRSFLTSIHAILPLIHLKSFDEEYNGFWAVVEGHDKSESMKGILGENPSYLSLLFAVLFGGAVSCSRDVLNSQFKVITRATISSFLREAATLAQHMVAFPRNPTIYSLMSFLIVQHLLIREEEPLSSCSYISVALRVAQAMGLHRDGSKFSLNATETEVRRRIWWHIIHTDVMTPIPSSLPPSCLSDSIYDTSMIGEVKESYIEKTAELKRDSIKKERTADVQMIYPSCVDPSMLDLRLMVAVDRYSITSTLRRILRRQFDTTPLTKTDFTSLRGEVEVLDSRISARIAQLTNICEHQRTDKAYEGDFDKLTFVEWAQLLLKLMVHKTYCVLYQPLVRDPRHTMWAQIRSDCISHCQGFIQNFCDMCTSDAFRPYHWLYPGVYQPLHAVVVLLSDLLRVPKSPEAEQSICLVDKLFTLITPTSGIVSEESGVLAERDLSDGGKEAWSLLRRLRKKTWETLGRDPDTFWPAAMNSAHCMAKSLSPNGLSGITQPQTSTTHGVVTSVGDVEYSDLLSEPLEYWDYLAESDPFQFNWINWDTAAEMALEITPLS</sequence>
<evidence type="ECO:0000313" key="6">
    <source>
        <dbReference type="Proteomes" id="UP001338125"/>
    </source>
</evidence>
<evidence type="ECO:0000259" key="4">
    <source>
        <dbReference type="SMART" id="SM00906"/>
    </source>
</evidence>
<dbReference type="InterPro" id="IPR007219">
    <property type="entry name" value="XnlR_reg_dom"/>
</dbReference>
<dbReference type="InterPro" id="IPR050613">
    <property type="entry name" value="Sec_Metabolite_Reg"/>
</dbReference>
<dbReference type="EMBL" id="JAVFKD010000010">
    <property type="protein sequence ID" value="KAK5994272.1"/>
    <property type="molecule type" value="Genomic_DNA"/>
</dbReference>
<proteinExistence type="predicted"/>
<keyword evidence="2" id="KW-0539">Nucleus</keyword>
<evidence type="ECO:0000313" key="5">
    <source>
        <dbReference type="EMBL" id="KAK5994272.1"/>
    </source>
</evidence>
<dbReference type="Pfam" id="PF04082">
    <property type="entry name" value="Fungal_trans"/>
    <property type="match status" value="1"/>
</dbReference>
<organism evidence="5 6">
    <name type="scientific">Cladobotryum mycophilum</name>
    <dbReference type="NCBI Taxonomy" id="491253"/>
    <lineage>
        <taxon>Eukaryota</taxon>
        <taxon>Fungi</taxon>
        <taxon>Dikarya</taxon>
        <taxon>Ascomycota</taxon>
        <taxon>Pezizomycotina</taxon>
        <taxon>Sordariomycetes</taxon>
        <taxon>Hypocreomycetidae</taxon>
        <taxon>Hypocreales</taxon>
        <taxon>Hypocreaceae</taxon>
        <taxon>Cladobotryum</taxon>
    </lineage>
</organism>
<dbReference type="PANTHER" id="PTHR31001">
    <property type="entry name" value="UNCHARACTERIZED TRANSCRIPTIONAL REGULATORY PROTEIN"/>
    <property type="match status" value="1"/>
</dbReference>
<protein>
    <submittedName>
        <fullName evidence="5">Transcription factor yanR-like protein</fullName>
    </submittedName>
</protein>
<reference evidence="5 6" key="1">
    <citation type="submission" date="2024-01" db="EMBL/GenBank/DDBJ databases">
        <title>Complete genome of Cladobotryum mycophilum ATHUM6906.</title>
        <authorList>
            <person name="Christinaki A.C."/>
            <person name="Myridakis A.I."/>
            <person name="Kouvelis V.N."/>
        </authorList>
    </citation>
    <scope>NUCLEOTIDE SEQUENCE [LARGE SCALE GENOMIC DNA]</scope>
    <source>
        <strain evidence="5 6">ATHUM6906</strain>
    </source>
</reference>
<keyword evidence="6" id="KW-1185">Reference proteome</keyword>
<dbReference type="CDD" id="cd12148">
    <property type="entry name" value="fungal_TF_MHR"/>
    <property type="match status" value="1"/>
</dbReference>
<comment type="caution">
    <text evidence="5">The sequence shown here is derived from an EMBL/GenBank/DDBJ whole genome shotgun (WGS) entry which is preliminary data.</text>
</comment>
<feature type="region of interest" description="Disordered" evidence="3">
    <location>
        <begin position="28"/>
        <end position="47"/>
    </location>
</feature>
<name>A0ABR0SQ19_9HYPO</name>
<feature type="domain" description="Xylanolytic transcriptional activator regulatory" evidence="4">
    <location>
        <begin position="293"/>
        <end position="367"/>
    </location>
</feature>
<gene>
    <name evidence="5" type="ORF">PT974_04744</name>
</gene>
<evidence type="ECO:0000256" key="2">
    <source>
        <dbReference type="ARBA" id="ARBA00023242"/>
    </source>
</evidence>
<comment type="subcellular location">
    <subcellularLocation>
        <location evidence="1">Nucleus</location>
    </subcellularLocation>
</comment>
<accession>A0ABR0SQ19</accession>
<dbReference type="SMART" id="SM00906">
    <property type="entry name" value="Fungal_trans"/>
    <property type="match status" value="1"/>
</dbReference>